<gene>
    <name evidence="2" type="ORF">H5410_043533</name>
</gene>
<evidence type="ECO:0000313" key="3">
    <source>
        <dbReference type="Proteomes" id="UP000824120"/>
    </source>
</evidence>
<dbReference type="OrthoDB" id="642536at2759"/>
<dbReference type="Pfam" id="PF03478">
    <property type="entry name" value="Beta-prop_KIB1-4"/>
    <property type="match status" value="2"/>
</dbReference>
<dbReference type="InterPro" id="IPR001810">
    <property type="entry name" value="F-box_dom"/>
</dbReference>
<sequence length="572" mass="66708">MANWSELSYDLLVMIAKLVTVMDDFVVFGAVCKSWRTAATKENFDVSSPQIPLLMLASNEDDDYREFYSLFKKKVSRITLLHPFSRAQIHIPSLREYYDKVVIHKVVLSANPSLNNSDYALMISYYVNENRHYLAFWRPGDLLWNKIDIKGCGEFQDMHYFKGQFYMITPDGVWVIDVTRSNNQKHRLVVKVKSRDLPWPFKTQFYLVEVSGALLLVIQYKLDGCLYGCDSRHDTTTAFHVWELDLIKGEAKRIKLLGDKAIFLGCNASTSMEPSKFIGAMPNHIYYTDNFREFFPLDGRAMAIWSELSYDLLVTIAKLFTLIEDFVIFGVVCKSWRTAGSKENFDVSSPQIPLLMLAPEDLNDDYRDFYSLTKKKISRVFLPEARGKLPPIREYNNHVVIHEVVLSSNPSLNSDYVLMILYYGNENRHYLAFWRPGDLLWNKIDIKGCGKILNMQYLKGQFYMITRDGIWVIDVARRNIQEPRLVIKLNNCGLPFISQFYLVEVSSALLLIIQYSTNEKLVGSDYQHDMTHLFYVWELDLIKGEAKELNYWEIEQYFWGVMIQLHWNLLSL</sequence>
<feature type="domain" description="F-box" evidence="1">
    <location>
        <begin position="7"/>
        <end position="48"/>
    </location>
</feature>
<organism evidence="2 3">
    <name type="scientific">Solanum commersonii</name>
    <name type="common">Commerson's wild potato</name>
    <name type="synonym">Commerson's nightshade</name>
    <dbReference type="NCBI Taxonomy" id="4109"/>
    <lineage>
        <taxon>Eukaryota</taxon>
        <taxon>Viridiplantae</taxon>
        <taxon>Streptophyta</taxon>
        <taxon>Embryophyta</taxon>
        <taxon>Tracheophyta</taxon>
        <taxon>Spermatophyta</taxon>
        <taxon>Magnoliopsida</taxon>
        <taxon>eudicotyledons</taxon>
        <taxon>Gunneridae</taxon>
        <taxon>Pentapetalae</taxon>
        <taxon>asterids</taxon>
        <taxon>lamiids</taxon>
        <taxon>Solanales</taxon>
        <taxon>Solanaceae</taxon>
        <taxon>Solanoideae</taxon>
        <taxon>Solaneae</taxon>
        <taxon>Solanum</taxon>
    </lineage>
</organism>
<comment type="caution">
    <text evidence="2">The sequence shown here is derived from an EMBL/GenBank/DDBJ whole genome shotgun (WGS) entry which is preliminary data.</text>
</comment>
<name>A0A9J5XXF4_SOLCO</name>
<dbReference type="SMART" id="SM00256">
    <property type="entry name" value="FBOX"/>
    <property type="match status" value="2"/>
</dbReference>
<dbReference type="InterPro" id="IPR050942">
    <property type="entry name" value="F-box_BR-signaling"/>
</dbReference>
<dbReference type="PANTHER" id="PTHR44259">
    <property type="entry name" value="OS07G0183000 PROTEIN-RELATED"/>
    <property type="match status" value="1"/>
</dbReference>
<evidence type="ECO:0000313" key="2">
    <source>
        <dbReference type="EMBL" id="KAG5593019.1"/>
    </source>
</evidence>
<dbReference type="EMBL" id="JACXVP010000008">
    <property type="protein sequence ID" value="KAG5593019.1"/>
    <property type="molecule type" value="Genomic_DNA"/>
</dbReference>
<protein>
    <recommendedName>
        <fullName evidence="1">F-box domain-containing protein</fullName>
    </recommendedName>
</protein>
<keyword evidence="3" id="KW-1185">Reference proteome</keyword>
<dbReference type="AlphaFoldDB" id="A0A9J5XXF4"/>
<reference evidence="2 3" key="1">
    <citation type="submission" date="2020-09" db="EMBL/GenBank/DDBJ databases">
        <title>De no assembly of potato wild relative species, Solanum commersonii.</title>
        <authorList>
            <person name="Cho K."/>
        </authorList>
    </citation>
    <scope>NUCLEOTIDE SEQUENCE [LARGE SCALE GENOMIC DNA]</scope>
    <source>
        <strain evidence="2">LZ3.2</strain>
        <tissue evidence="2">Leaf</tissue>
    </source>
</reference>
<accession>A0A9J5XXF4</accession>
<evidence type="ECO:0000259" key="1">
    <source>
        <dbReference type="SMART" id="SM00256"/>
    </source>
</evidence>
<proteinExistence type="predicted"/>
<dbReference type="Gene3D" id="1.20.1280.50">
    <property type="match status" value="1"/>
</dbReference>
<dbReference type="Pfam" id="PF00646">
    <property type="entry name" value="F-box"/>
    <property type="match status" value="1"/>
</dbReference>
<dbReference type="InterPro" id="IPR005174">
    <property type="entry name" value="KIB1-4_b-propeller"/>
</dbReference>
<dbReference type="PANTHER" id="PTHR44259:SF52">
    <property type="entry name" value="UBIQUITIN-PROTEIN LIGASE"/>
    <property type="match status" value="1"/>
</dbReference>
<dbReference type="Proteomes" id="UP000824120">
    <property type="component" value="Chromosome 8"/>
</dbReference>
<feature type="domain" description="F-box" evidence="1">
    <location>
        <begin position="308"/>
        <end position="349"/>
    </location>
</feature>